<reference evidence="1" key="1">
    <citation type="submission" date="2021-06" db="EMBL/GenBank/DDBJ databases">
        <authorList>
            <person name="Kallberg Y."/>
            <person name="Tangrot J."/>
            <person name="Rosling A."/>
        </authorList>
    </citation>
    <scope>NUCLEOTIDE SEQUENCE</scope>
    <source>
        <strain evidence="1">28 12/20/2015</strain>
    </source>
</reference>
<keyword evidence="2" id="KW-1185">Reference proteome</keyword>
<name>A0ACA9N5K2_9GLOM</name>
<gene>
    <name evidence="1" type="ORF">SPELUC_LOCUS8404</name>
</gene>
<protein>
    <submittedName>
        <fullName evidence="1">11732_t:CDS:1</fullName>
    </submittedName>
</protein>
<proteinExistence type="predicted"/>
<organism evidence="1 2">
    <name type="scientific">Cetraspora pellucida</name>
    <dbReference type="NCBI Taxonomy" id="1433469"/>
    <lineage>
        <taxon>Eukaryota</taxon>
        <taxon>Fungi</taxon>
        <taxon>Fungi incertae sedis</taxon>
        <taxon>Mucoromycota</taxon>
        <taxon>Glomeromycotina</taxon>
        <taxon>Glomeromycetes</taxon>
        <taxon>Diversisporales</taxon>
        <taxon>Gigasporaceae</taxon>
        <taxon>Cetraspora</taxon>
    </lineage>
</organism>
<feature type="non-terminal residue" evidence="1">
    <location>
        <position position="1"/>
    </location>
</feature>
<dbReference type="EMBL" id="CAJVPW010012532">
    <property type="protein sequence ID" value="CAG8636511.1"/>
    <property type="molecule type" value="Genomic_DNA"/>
</dbReference>
<evidence type="ECO:0000313" key="1">
    <source>
        <dbReference type="EMBL" id="CAG8636511.1"/>
    </source>
</evidence>
<dbReference type="Proteomes" id="UP000789366">
    <property type="component" value="Unassembled WGS sequence"/>
</dbReference>
<comment type="caution">
    <text evidence="1">The sequence shown here is derived from an EMBL/GenBank/DDBJ whole genome shotgun (WGS) entry which is preliminary data.</text>
</comment>
<sequence>EAQVSNAYLIPYRQSGTLEETEYERMNKYFYNSEAQVSITHLIP</sequence>
<accession>A0ACA9N5K2</accession>
<evidence type="ECO:0000313" key="2">
    <source>
        <dbReference type="Proteomes" id="UP000789366"/>
    </source>
</evidence>